<feature type="transmembrane region" description="Helical" evidence="1">
    <location>
        <begin position="75"/>
        <end position="95"/>
    </location>
</feature>
<evidence type="ECO:0000256" key="1">
    <source>
        <dbReference type="SAM" id="Phobius"/>
    </source>
</evidence>
<organism evidence="2 3">
    <name type="scientific">Tsuneonella aeria</name>
    <dbReference type="NCBI Taxonomy" id="1837929"/>
    <lineage>
        <taxon>Bacteria</taxon>
        <taxon>Pseudomonadati</taxon>
        <taxon>Pseudomonadota</taxon>
        <taxon>Alphaproteobacteria</taxon>
        <taxon>Sphingomonadales</taxon>
        <taxon>Erythrobacteraceae</taxon>
        <taxon>Tsuneonella</taxon>
    </lineage>
</organism>
<keyword evidence="1" id="KW-0812">Transmembrane</keyword>
<dbReference type="Proteomes" id="UP000439522">
    <property type="component" value="Unassembled WGS sequence"/>
</dbReference>
<gene>
    <name evidence="2" type="ORF">GRI40_11235</name>
</gene>
<keyword evidence="3" id="KW-1185">Reference proteome</keyword>
<evidence type="ECO:0000313" key="2">
    <source>
        <dbReference type="EMBL" id="MXO75790.1"/>
    </source>
</evidence>
<sequence length="259" mass="27874">MAGDSTRESDRIMIDASRSLVVQQHGGYHRRAKSIGEGSRKLKQRHWAKKLRNIVIAVLAIWLAAGVVGTIVSGIGFMGVMALIVASVIAVAVFSQYPKMKVPRRADLSAATDPRQLVGRTELWLEAQRPALPAPAADMVGRIGVQLDALGLQLEGIDRNHPVAREVRTLVGDTLPEMVESYRKIPQALRGEQRAGATPDEQLAGGLGKISDELGRVTRELAEGSIDDLAVKTRYLDYKYGGDAALGHAPATPVTKDSA</sequence>
<evidence type="ECO:0000313" key="3">
    <source>
        <dbReference type="Proteomes" id="UP000439522"/>
    </source>
</evidence>
<keyword evidence="1" id="KW-1133">Transmembrane helix</keyword>
<feature type="transmembrane region" description="Helical" evidence="1">
    <location>
        <begin position="51"/>
        <end position="69"/>
    </location>
</feature>
<reference evidence="2 3" key="1">
    <citation type="submission" date="2019-12" db="EMBL/GenBank/DDBJ databases">
        <title>Genomic-based taxomic classification of the family Erythrobacteraceae.</title>
        <authorList>
            <person name="Xu L."/>
        </authorList>
    </citation>
    <scope>NUCLEOTIDE SEQUENCE [LARGE SCALE GENOMIC DNA]</scope>
    <source>
        <strain evidence="2 3">100921-2</strain>
    </source>
</reference>
<proteinExistence type="predicted"/>
<dbReference type="RefSeq" id="WP_160611675.1">
    <property type="nucleotide sequence ID" value="NZ_WTZA01000002.1"/>
</dbReference>
<name>A0A6I4TIB5_9SPHN</name>
<dbReference type="OrthoDB" id="7594143at2"/>
<protein>
    <submittedName>
        <fullName evidence="2">Uncharacterized protein</fullName>
    </submittedName>
</protein>
<comment type="caution">
    <text evidence="2">The sequence shown here is derived from an EMBL/GenBank/DDBJ whole genome shotgun (WGS) entry which is preliminary data.</text>
</comment>
<accession>A0A6I4TIB5</accession>
<dbReference type="EMBL" id="WTZA01000002">
    <property type="protein sequence ID" value="MXO75790.1"/>
    <property type="molecule type" value="Genomic_DNA"/>
</dbReference>
<keyword evidence="1" id="KW-0472">Membrane</keyword>
<dbReference type="AlphaFoldDB" id="A0A6I4TIB5"/>